<evidence type="ECO:0000256" key="4">
    <source>
        <dbReference type="ARBA" id="ARBA00022679"/>
    </source>
</evidence>
<keyword evidence="7 17" id="KW-0547">Nucleotide-binding</keyword>
<evidence type="ECO:0000259" key="21">
    <source>
        <dbReference type="PROSITE" id="PS50927"/>
    </source>
</evidence>
<dbReference type="OrthoDB" id="1668230at2759"/>
<dbReference type="RefSeq" id="XP_027075784.1">
    <property type="nucleotide sequence ID" value="XM_027219983.1"/>
</dbReference>
<comment type="similarity">
    <text evidence="17">Belongs to the protein kinase superfamily. Ser/Thr protein kinase family.</text>
</comment>
<dbReference type="PROSITE" id="PS50927">
    <property type="entry name" value="BULB_LECTIN"/>
    <property type="match status" value="1"/>
</dbReference>
<dbReference type="FunFam" id="2.90.10.10:FF:000026">
    <property type="entry name" value="Serine/threonine-protein kinase"/>
    <property type="match status" value="1"/>
</dbReference>
<dbReference type="Gene3D" id="3.30.200.20">
    <property type="entry name" value="Phosphorylase Kinase, domain 1"/>
    <property type="match status" value="1"/>
</dbReference>
<feature type="transmembrane region" description="Helical" evidence="18">
    <location>
        <begin position="449"/>
        <end position="475"/>
    </location>
</feature>
<dbReference type="SUPFAM" id="SSF56112">
    <property type="entry name" value="Protein kinase-like (PK-like)"/>
    <property type="match status" value="1"/>
</dbReference>
<evidence type="ECO:0000313" key="23">
    <source>
        <dbReference type="RefSeq" id="XP_027075784.1"/>
    </source>
</evidence>
<comment type="subcellular location">
    <subcellularLocation>
        <location evidence="1">Membrane</location>
        <topology evidence="1">Single-pass type I membrane protein</topology>
    </subcellularLocation>
</comment>
<comment type="catalytic activity">
    <reaction evidence="16 17">
        <text>L-seryl-[protein] + ATP = O-phospho-L-seryl-[protein] + ADP + H(+)</text>
        <dbReference type="Rhea" id="RHEA:17989"/>
        <dbReference type="Rhea" id="RHEA-COMP:9863"/>
        <dbReference type="Rhea" id="RHEA-COMP:11604"/>
        <dbReference type="ChEBI" id="CHEBI:15378"/>
        <dbReference type="ChEBI" id="CHEBI:29999"/>
        <dbReference type="ChEBI" id="CHEBI:30616"/>
        <dbReference type="ChEBI" id="CHEBI:83421"/>
        <dbReference type="ChEBI" id="CHEBI:456216"/>
        <dbReference type="EC" id="2.7.11.1"/>
    </reaction>
</comment>
<evidence type="ECO:0000256" key="16">
    <source>
        <dbReference type="ARBA" id="ARBA00048679"/>
    </source>
</evidence>
<evidence type="ECO:0000256" key="10">
    <source>
        <dbReference type="ARBA" id="ARBA00022989"/>
    </source>
</evidence>
<keyword evidence="22" id="KW-1185">Reference proteome</keyword>
<dbReference type="PANTHER" id="PTHR47976:SF118">
    <property type="entry name" value="RECEPTOR-LIKE SERINE_THREONINE-PROTEIN KINASE"/>
    <property type="match status" value="1"/>
</dbReference>
<evidence type="ECO:0000256" key="7">
    <source>
        <dbReference type="ARBA" id="ARBA00022741"/>
    </source>
</evidence>
<dbReference type="FunFam" id="3.30.200.20:FF:000059">
    <property type="entry name" value="S-receptor-like serine/threonine-protein kinase"/>
    <property type="match status" value="1"/>
</dbReference>
<evidence type="ECO:0000256" key="6">
    <source>
        <dbReference type="ARBA" id="ARBA00022729"/>
    </source>
</evidence>
<feature type="domain" description="Protein kinase" evidence="20">
    <location>
        <begin position="512"/>
        <end position="782"/>
    </location>
</feature>
<dbReference type="InterPro" id="IPR051343">
    <property type="entry name" value="G-type_lectin_kinases/EP1-like"/>
</dbReference>
<keyword evidence="8 17" id="KW-0418">Kinase</keyword>
<dbReference type="PANTHER" id="PTHR47976">
    <property type="entry name" value="G-TYPE LECTIN S-RECEPTOR-LIKE SERINE/THREONINE-PROTEIN KINASE SD2-5"/>
    <property type="match status" value="1"/>
</dbReference>
<evidence type="ECO:0000256" key="12">
    <source>
        <dbReference type="ARBA" id="ARBA00023157"/>
    </source>
</evidence>
<evidence type="ECO:0000256" key="13">
    <source>
        <dbReference type="ARBA" id="ARBA00023170"/>
    </source>
</evidence>
<evidence type="ECO:0000256" key="14">
    <source>
        <dbReference type="ARBA" id="ARBA00023180"/>
    </source>
</evidence>
<keyword evidence="4 17" id="KW-0808">Transferase</keyword>
<dbReference type="EC" id="2.7.11.1" evidence="17"/>
<reference evidence="22" key="1">
    <citation type="journal article" date="2025" name="Foods">
        <title>Unveiling the Microbial Signatures of Arabica Coffee Cherries: Insights into Ripeness Specific Diversity, Functional Traits, and Implications for Quality and Safety.</title>
        <authorList>
            <consortium name="RefSeq"/>
            <person name="Tenea G.N."/>
            <person name="Cifuentes V."/>
            <person name="Reyes P."/>
            <person name="Cevallos-Vallejos M."/>
        </authorList>
    </citation>
    <scope>NUCLEOTIDE SEQUENCE [LARGE SCALE GENOMIC DNA]</scope>
</reference>
<name>A0A6P6TBG3_COFAR</name>
<dbReference type="InterPro" id="IPR011009">
    <property type="entry name" value="Kinase-like_dom_sf"/>
</dbReference>
<dbReference type="GO" id="GO:0016020">
    <property type="term" value="C:membrane"/>
    <property type="evidence" value="ECO:0007669"/>
    <property type="project" value="UniProtKB-SubCell"/>
</dbReference>
<dbReference type="InterPro" id="IPR036426">
    <property type="entry name" value="Bulb-type_lectin_dom_sf"/>
</dbReference>
<keyword evidence="11 18" id="KW-0472">Membrane</keyword>
<dbReference type="SMART" id="SM00108">
    <property type="entry name" value="B_lectin"/>
    <property type="match status" value="1"/>
</dbReference>
<dbReference type="GO" id="GO:0005524">
    <property type="term" value="F:ATP binding"/>
    <property type="evidence" value="ECO:0007669"/>
    <property type="project" value="UniProtKB-KW"/>
</dbReference>
<evidence type="ECO:0000256" key="19">
    <source>
        <dbReference type="SAM" id="SignalP"/>
    </source>
</evidence>
<protein>
    <recommendedName>
        <fullName evidence="17">Receptor-like serine/threonine-protein kinase</fullName>
        <ecNumber evidence="17">2.7.11.1</ecNumber>
    </recommendedName>
</protein>
<proteinExistence type="inferred from homology"/>
<dbReference type="GeneID" id="113699612"/>
<dbReference type="InterPro" id="IPR000858">
    <property type="entry name" value="S_locus_glycoprot_dom"/>
</dbReference>
<accession>A0A6P6TBG3</accession>
<evidence type="ECO:0000256" key="18">
    <source>
        <dbReference type="SAM" id="Phobius"/>
    </source>
</evidence>
<dbReference type="InterPro" id="IPR001480">
    <property type="entry name" value="Bulb-type_lectin_dom"/>
</dbReference>
<evidence type="ECO:0000256" key="1">
    <source>
        <dbReference type="ARBA" id="ARBA00004479"/>
    </source>
</evidence>
<feature type="signal peptide" evidence="19">
    <location>
        <begin position="1"/>
        <end position="20"/>
    </location>
</feature>
<evidence type="ECO:0000256" key="8">
    <source>
        <dbReference type="ARBA" id="ARBA00022777"/>
    </source>
</evidence>
<dbReference type="InterPro" id="IPR001245">
    <property type="entry name" value="Ser-Thr/Tyr_kinase_cat_dom"/>
</dbReference>
<keyword evidence="6 19" id="KW-0732">Signal</keyword>
<evidence type="ECO:0000256" key="2">
    <source>
        <dbReference type="ARBA" id="ARBA00022527"/>
    </source>
</evidence>
<reference evidence="23" key="2">
    <citation type="submission" date="2025-08" db="UniProtKB">
        <authorList>
            <consortium name="RefSeq"/>
        </authorList>
    </citation>
    <scope>IDENTIFICATION</scope>
    <source>
        <tissue evidence="23">Leaves</tissue>
    </source>
</reference>
<dbReference type="Pfam" id="PF07714">
    <property type="entry name" value="PK_Tyr_Ser-Thr"/>
    <property type="match status" value="1"/>
</dbReference>
<dbReference type="InterPro" id="IPR024171">
    <property type="entry name" value="SRK-like_kinase"/>
</dbReference>
<feature type="domain" description="Bulb-type lectin" evidence="21">
    <location>
        <begin position="29"/>
        <end position="147"/>
    </location>
</feature>
<evidence type="ECO:0000313" key="22">
    <source>
        <dbReference type="Proteomes" id="UP001652660"/>
    </source>
</evidence>
<dbReference type="Gene3D" id="1.10.510.10">
    <property type="entry name" value="Transferase(Phosphotransferase) domain 1"/>
    <property type="match status" value="1"/>
</dbReference>
<keyword evidence="2 17" id="KW-0723">Serine/threonine-protein kinase</keyword>
<evidence type="ECO:0000256" key="15">
    <source>
        <dbReference type="ARBA" id="ARBA00047899"/>
    </source>
</evidence>
<keyword evidence="9 17" id="KW-0067">ATP-binding</keyword>
<dbReference type="SUPFAM" id="SSF51110">
    <property type="entry name" value="alpha-D-mannose-specific plant lectins"/>
    <property type="match status" value="2"/>
</dbReference>
<organism evidence="22 23">
    <name type="scientific">Coffea arabica</name>
    <name type="common">Arabian coffee</name>
    <dbReference type="NCBI Taxonomy" id="13443"/>
    <lineage>
        <taxon>Eukaryota</taxon>
        <taxon>Viridiplantae</taxon>
        <taxon>Streptophyta</taxon>
        <taxon>Embryophyta</taxon>
        <taxon>Tracheophyta</taxon>
        <taxon>Spermatophyta</taxon>
        <taxon>Magnoliopsida</taxon>
        <taxon>eudicotyledons</taxon>
        <taxon>Gunneridae</taxon>
        <taxon>Pentapetalae</taxon>
        <taxon>asterids</taxon>
        <taxon>lamiids</taxon>
        <taxon>Gentianales</taxon>
        <taxon>Rubiaceae</taxon>
        <taxon>Ixoroideae</taxon>
        <taxon>Gardenieae complex</taxon>
        <taxon>Bertiereae - Coffeeae clade</taxon>
        <taxon>Coffeeae</taxon>
        <taxon>Coffea</taxon>
    </lineage>
</organism>
<dbReference type="InterPro" id="IPR000719">
    <property type="entry name" value="Prot_kinase_dom"/>
</dbReference>
<keyword evidence="13" id="KW-0675">Receptor</keyword>
<dbReference type="PROSITE" id="PS50011">
    <property type="entry name" value="PROTEIN_KINASE_DOM"/>
    <property type="match status" value="1"/>
</dbReference>
<dbReference type="Pfam" id="PF01453">
    <property type="entry name" value="B_lectin"/>
    <property type="match status" value="1"/>
</dbReference>
<evidence type="ECO:0000256" key="17">
    <source>
        <dbReference type="PIRNR" id="PIRNR000641"/>
    </source>
</evidence>
<dbReference type="Pfam" id="PF00954">
    <property type="entry name" value="S_locus_glycop"/>
    <property type="match status" value="1"/>
</dbReference>
<keyword evidence="10 18" id="KW-1133">Transmembrane helix</keyword>
<keyword evidence="14" id="KW-0325">Glycoprotein</keyword>
<keyword evidence="5 18" id="KW-0812">Transmembrane</keyword>
<evidence type="ECO:0000256" key="9">
    <source>
        <dbReference type="ARBA" id="ARBA00022840"/>
    </source>
</evidence>
<dbReference type="Gene3D" id="2.90.10.10">
    <property type="entry name" value="Bulb-type lectin domain"/>
    <property type="match status" value="2"/>
</dbReference>
<evidence type="ECO:0000256" key="11">
    <source>
        <dbReference type="ARBA" id="ARBA00023136"/>
    </source>
</evidence>
<feature type="chain" id="PRO_5027894289" description="Receptor-like serine/threonine-protein kinase" evidence="19">
    <location>
        <begin position="21"/>
        <end position="800"/>
    </location>
</feature>
<keyword evidence="3" id="KW-0245">EGF-like domain</keyword>
<sequence length="800" mass="90650">MANLILKFLTLLILIYAGTGNFEPVKGNNITLGSKLFPQNTSSWLSPSGTFAFGFYKKADGFAVGIWLQTKNPEPVVAWTANRDDPPIPSDAYLELSREGRLLLWTKQSVGDILYNLTKPATSVSLLDSGNLVFYNGSNVLWESFDYPTDTILGGQVVPLGYTFFSSASATDQSRGRFILEFQGDGNLVAYPVNVTSASSYSYWSTGTFGWTNGREQLVLTERGHLYLNLTLRINDSVHTIAQSSYNQSQQKIVYRATFDIDGNFRLYLHIFESSGNSTMKILWYALQNQCEVKGYCGVNAYCSFEPEKVTGNNCFCFPGFIYFEPEKKFLGCYRNFTYERFCGRKEILQPYNYTVLMNMSIGGYSYGKSPVAQEECGQSCMNDCNCWAALYESGDCNKYRHPILYATQGKNQSGIAFIKQSHNSSQSAEANAFLKQRAKKAGKRKRKIILILAPPFGFLSVLFTLLAVFSFLLYRKRALRYQRLLDMENLGLNKEFTLRSFSYNELERATDGFKKEVGRISYGKIYEGTISEGNRKVSVKRLEKFDAEPEGEFTAEMTVMGRIHHKNVVQLVGFCMEGVKKLLVYEFMTNRLLVDVIYNVDRRPFWKERMRLAVDIALGLRYLHEDCDTRVVHCNIKPRNILVDDNWTAKISNFGSAKLLAPNQTENVVKGREERGYSAPEWHKTASISEKVDVYSYGLVLLETICCTSDLIINVESPDEPFPSKVYRCFKAKELRKLIGDEDVDMESLERMIKVGLCCIQKDPDLRPPMKNVILMLEGALDAPIPFPPTFSQALVTPT</sequence>
<gene>
    <name evidence="23" type="primary">LOC113699612</name>
</gene>
<keyword evidence="12" id="KW-1015">Disulfide bond</keyword>
<evidence type="ECO:0000256" key="3">
    <source>
        <dbReference type="ARBA" id="ARBA00022536"/>
    </source>
</evidence>
<dbReference type="GO" id="GO:0048544">
    <property type="term" value="P:recognition of pollen"/>
    <property type="evidence" value="ECO:0007669"/>
    <property type="project" value="InterPro"/>
</dbReference>
<evidence type="ECO:0000256" key="5">
    <source>
        <dbReference type="ARBA" id="ARBA00022692"/>
    </source>
</evidence>
<dbReference type="Proteomes" id="UP001652660">
    <property type="component" value="Chromosome 7c"/>
</dbReference>
<dbReference type="PIRSF" id="PIRSF000641">
    <property type="entry name" value="SRK"/>
    <property type="match status" value="1"/>
</dbReference>
<dbReference type="AlphaFoldDB" id="A0A6P6TBG3"/>
<dbReference type="GO" id="GO:0004674">
    <property type="term" value="F:protein serine/threonine kinase activity"/>
    <property type="evidence" value="ECO:0007669"/>
    <property type="project" value="UniProtKB-KW"/>
</dbReference>
<comment type="catalytic activity">
    <reaction evidence="15 17">
        <text>L-threonyl-[protein] + ATP = O-phospho-L-threonyl-[protein] + ADP + H(+)</text>
        <dbReference type="Rhea" id="RHEA:46608"/>
        <dbReference type="Rhea" id="RHEA-COMP:11060"/>
        <dbReference type="Rhea" id="RHEA-COMP:11605"/>
        <dbReference type="ChEBI" id="CHEBI:15378"/>
        <dbReference type="ChEBI" id="CHEBI:30013"/>
        <dbReference type="ChEBI" id="CHEBI:30616"/>
        <dbReference type="ChEBI" id="CHEBI:61977"/>
        <dbReference type="ChEBI" id="CHEBI:456216"/>
        <dbReference type="EC" id="2.7.11.1"/>
    </reaction>
</comment>
<evidence type="ECO:0000259" key="20">
    <source>
        <dbReference type="PROSITE" id="PS50011"/>
    </source>
</evidence>